<evidence type="ECO:0000313" key="3">
    <source>
        <dbReference type="Proteomes" id="UP001285441"/>
    </source>
</evidence>
<accession>A0AAE0P3W2</accession>
<reference evidence="2" key="2">
    <citation type="submission" date="2023-06" db="EMBL/GenBank/DDBJ databases">
        <authorList>
            <consortium name="Lawrence Berkeley National Laboratory"/>
            <person name="Haridas S."/>
            <person name="Hensen N."/>
            <person name="Bonometti L."/>
            <person name="Westerberg I."/>
            <person name="Brannstrom I.O."/>
            <person name="Guillou S."/>
            <person name="Cros-Aarteil S."/>
            <person name="Calhoun S."/>
            <person name="Kuo A."/>
            <person name="Mondo S."/>
            <person name="Pangilinan J."/>
            <person name="Riley R."/>
            <person name="LaButti K."/>
            <person name="Andreopoulos B."/>
            <person name="Lipzen A."/>
            <person name="Chen C."/>
            <person name="Yanf M."/>
            <person name="Daum C."/>
            <person name="Ng V."/>
            <person name="Clum A."/>
            <person name="Steindorff A."/>
            <person name="Ohm R."/>
            <person name="Martin F."/>
            <person name="Silar P."/>
            <person name="Natvig D."/>
            <person name="Lalanne C."/>
            <person name="Gautier V."/>
            <person name="Ament-velasquez S.L."/>
            <person name="Kruys A."/>
            <person name="Hutchinson M.I."/>
            <person name="Powell A.J."/>
            <person name="Barry K."/>
            <person name="Miller A.N."/>
            <person name="Grigoriev I.V."/>
            <person name="Debuchy R."/>
            <person name="Gladieux P."/>
            <person name="Thoren M.H."/>
            <person name="Johannesson H."/>
        </authorList>
    </citation>
    <scope>NUCLEOTIDE SEQUENCE</scope>
    <source>
        <strain evidence="2">CBS 232.78</strain>
    </source>
</reference>
<proteinExistence type="predicted"/>
<keyword evidence="1" id="KW-0812">Transmembrane</keyword>
<dbReference type="Proteomes" id="UP001285441">
    <property type="component" value="Unassembled WGS sequence"/>
</dbReference>
<evidence type="ECO:0000256" key="1">
    <source>
        <dbReference type="SAM" id="Phobius"/>
    </source>
</evidence>
<protein>
    <submittedName>
        <fullName evidence="2">Uncharacterized protein</fullName>
    </submittedName>
</protein>
<evidence type="ECO:0000313" key="2">
    <source>
        <dbReference type="EMBL" id="KAK3392836.1"/>
    </source>
</evidence>
<comment type="caution">
    <text evidence="2">The sequence shown here is derived from an EMBL/GenBank/DDBJ whole genome shotgun (WGS) entry which is preliminary data.</text>
</comment>
<dbReference type="AlphaFoldDB" id="A0AAE0P3W2"/>
<name>A0AAE0P3W2_9PEZI</name>
<reference evidence="2" key="1">
    <citation type="journal article" date="2023" name="Mol. Phylogenet. Evol.">
        <title>Genome-scale phylogeny and comparative genomics of the fungal order Sordariales.</title>
        <authorList>
            <person name="Hensen N."/>
            <person name="Bonometti L."/>
            <person name="Westerberg I."/>
            <person name="Brannstrom I.O."/>
            <person name="Guillou S."/>
            <person name="Cros-Aarteil S."/>
            <person name="Calhoun S."/>
            <person name="Haridas S."/>
            <person name="Kuo A."/>
            <person name="Mondo S."/>
            <person name="Pangilinan J."/>
            <person name="Riley R."/>
            <person name="LaButti K."/>
            <person name="Andreopoulos B."/>
            <person name="Lipzen A."/>
            <person name="Chen C."/>
            <person name="Yan M."/>
            <person name="Daum C."/>
            <person name="Ng V."/>
            <person name="Clum A."/>
            <person name="Steindorff A."/>
            <person name="Ohm R.A."/>
            <person name="Martin F."/>
            <person name="Silar P."/>
            <person name="Natvig D.O."/>
            <person name="Lalanne C."/>
            <person name="Gautier V."/>
            <person name="Ament-Velasquez S.L."/>
            <person name="Kruys A."/>
            <person name="Hutchinson M.I."/>
            <person name="Powell A.J."/>
            <person name="Barry K."/>
            <person name="Miller A.N."/>
            <person name="Grigoriev I.V."/>
            <person name="Debuchy R."/>
            <person name="Gladieux P."/>
            <person name="Hiltunen Thoren M."/>
            <person name="Johannesson H."/>
        </authorList>
    </citation>
    <scope>NUCLEOTIDE SEQUENCE</scope>
    <source>
        <strain evidence="2">CBS 232.78</strain>
    </source>
</reference>
<keyword evidence="1" id="KW-0472">Membrane</keyword>
<organism evidence="2 3">
    <name type="scientific">Podospora didyma</name>
    <dbReference type="NCBI Taxonomy" id="330526"/>
    <lineage>
        <taxon>Eukaryota</taxon>
        <taxon>Fungi</taxon>
        <taxon>Dikarya</taxon>
        <taxon>Ascomycota</taxon>
        <taxon>Pezizomycotina</taxon>
        <taxon>Sordariomycetes</taxon>
        <taxon>Sordariomycetidae</taxon>
        <taxon>Sordariales</taxon>
        <taxon>Podosporaceae</taxon>
        <taxon>Podospora</taxon>
    </lineage>
</organism>
<feature type="transmembrane region" description="Helical" evidence="1">
    <location>
        <begin position="79"/>
        <end position="97"/>
    </location>
</feature>
<keyword evidence="1" id="KW-1133">Transmembrane helix</keyword>
<keyword evidence="3" id="KW-1185">Reference proteome</keyword>
<dbReference type="EMBL" id="JAULSW010000001">
    <property type="protein sequence ID" value="KAK3392836.1"/>
    <property type="molecule type" value="Genomic_DNA"/>
</dbReference>
<feature type="transmembrane region" description="Helical" evidence="1">
    <location>
        <begin position="165"/>
        <end position="190"/>
    </location>
</feature>
<feature type="transmembrane region" description="Helical" evidence="1">
    <location>
        <begin position="35"/>
        <end position="58"/>
    </location>
</feature>
<gene>
    <name evidence="2" type="ORF">B0H63DRAFT_2282</name>
</gene>
<sequence>MHPKIWHLHALRIRLDQNLGFRPSFFSKLWFDHSFATGIPLSCRFLCALWGMIYLQIFERQERKTTLPNSDSEISVRKSVLRVIIGLFWAAVVFPLVDWRLYSWLVRWLDGSGDAIWNWTSWNRRRAHAPIFALTVAGAQVPQLGNSIAYLVLTNRSLHGPGDNALIYVVRGSAVGLAVLSLVTACLIWARLLTAVSLPSRILPPRSTPDEPAYVLNRTPDDIVLTGYTWPRDDNNGKNDVRTLALLYNKQQENVD</sequence>